<evidence type="ECO:0000313" key="14">
    <source>
        <dbReference type="EMBL" id="KAK5174932.1"/>
    </source>
</evidence>
<comment type="caution">
    <text evidence="14">The sequence shown here is derived from an EMBL/GenBank/DDBJ whole genome shotgun (WGS) entry which is preliminary data.</text>
</comment>
<protein>
    <recommendedName>
        <fullName evidence="4 10">Mannan endo-1,6-alpha-mannosidase</fullName>
        <ecNumber evidence="4 10">3.2.1.101</ecNumber>
    </recommendedName>
</protein>
<dbReference type="PANTHER" id="PTHR12145">
    <property type="entry name" value="MANNAN ENDO-1,6-ALPHA-MANNOSIDASE DCW1"/>
    <property type="match status" value="1"/>
</dbReference>
<dbReference type="GeneID" id="89921420"/>
<keyword evidence="15" id="KW-1185">Reference proteome</keyword>
<evidence type="ECO:0000256" key="10">
    <source>
        <dbReference type="PIRNR" id="PIRNR016302"/>
    </source>
</evidence>
<dbReference type="GO" id="GO:0009272">
    <property type="term" value="P:fungal-type cell wall biogenesis"/>
    <property type="evidence" value="ECO:0007669"/>
    <property type="project" value="TreeGrafter"/>
</dbReference>
<proteinExistence type="inferred from homology"/>
<evidence type="ECO:0000256" key="12">
    <source>
        <dbReference type="SAM" id="Phobius"/>
    </source>
</evidence>
<comment type="similarity">
    <text evidence="3 10">Belongs to the glycosyl hydrolase 76 family.</text>
</comment>
<keyword evidence="12" id="KW-1133">Transmembrane helix</keyword>
<dbReference type="PANTHER" id="PTHR12145:SF36">
    <property type="entry name" value="MANNAN ENDO-1,6-ALPHA-MANNOSIDASE DCW1"/>
    <property type="match status" value="1"/>
</dbReference>
<evidence type="ECO:0000256" key="7">
    <source>
        <dbReference type="ARBA" id="ARBA00023136"/>
    </source>
</evidence>
<reference evidence="14 15" key="1">
    <citation type="submission" date="2023-08" db="EMBL/GenBank/DDBJ databases">
        <title>Black Yeasts Isolated from many extreme environments.</title>
        <authorList>
            <person name="Coleine C."/>
            <person name="Stajich J.E."/>
            <person name="Selbmann L."/>
        </authorList>
    </citation>
    <scope>NUCLEOTIDE SEQUENCE [LARGE SCALE GENOMIC DNA]</scope>
    <source>
        <strain evidence="14 15">CCFEE 5935</strain>
    </source>
</reference>
<name>A0AAV9PM76_9PEZI</name>
<evidence type="ECO:0000256" key="9">
    <source>
        <dbReference type="ARBA" id="ARBA00023295"/>
    </source>
</evidence>
<keyword evidence="9 10" id="KW-0326">Glycosidase</keyword>
<evidence type="ECO:0000256" key="4">
    <source>
        <dbReference type="ARBA" id="ARBA00012350"/>
    </source>
</evidence>
<dbReference type="EMBL" id="JAVRRT010000001">
    <property type="protein sequence ID" value="KAK5174932.1"/>
    <property type="molecule type" value="Genomic_DNA"/>
</dbReference>
<dbReference type="AlphaFoldDB" id="A0AAV9PM76"/>
<dbReference type="GO" id="GO:0008496">
    <property type="term" value="F:mannan endo-1,6-alpha-mannosidase activity"/>
    <property type="evidence" value="ECO:0007669"/>
    <property type="project" value="UniProtKB-UniRule"/>
</dbReference>
<keyword evidence="12" id="KW-0812">Transmembrane</keyword>
<comment type="subcellular location">
    <subcellularLocation>
        <location evidence="2">Endomembrane system</location>
    </subcellularLocation>
</comment>
<feature type="transmembrane region" description="Helical" evidence="12">
    <location>
        <begin position="434"/>
        <end position="455"/>
    </location>
</feature>
<keyword evidence="5 13" id="KW-0732">Signal</keyword>
<dbReference type="GO" id="GO:0012505">
    <property type="term" value="C:endomembrane system"/>
    <property type="evidence" value="ECO:0007669"/>
    <property type="project" value="UniProtKB-SubCell"/>
</dbReference>
<organism evidence="14 15">
    <name type="scientific">Saxophila tyrrhenica</name>
    <dbReference type="NCBI Taxonomy" id="1690608"/>
    <lineage>
        <taxon>Eukaryota</taxon>
        <taxon>Fungi</taxon>
        <taxon>Dikarya</taxon>
        <taxon>Ascomycota</taxon>
        <taxon>Pezizomycotina</taxon>
        <taxon>Dothideomycetes</taxon>
        <taxon>Dothideomycetidae</taxon>
        <taxon>Mycosphaerellales</taxon>
        <taxon>Extremaceae</taxon>
        <taxon>Saxophila</taxon>
    </lineage>
</organism>
<dbReference type="SUPFAM" id="SSF48208">
    <property type="entry name" value="Six-hairpin glycosidases"/>
    <property type="match status" value="1"/>
</dbReference>
<evidence type="ECO:0000256" key="13">
    <source>
        <dbReference type="SAM" id="SignalP"/>
    </source>
</evidence>
<keyword evidence="6 10" id="KW-0378">Hydrolase</keyword>
<dbReference type="RefSeq" id="XP_064663570.1">
    <property type="nucleotide sequence ID" value="XM_064797336.1"/>
</dbReference>
<evidence type="ECO:0000256" key="8">
    <source>
        <dbReference type="ARBA" id="ARBA00023180"/>
    </source>
</evidence>
<comment type="catalytic activity">
    <reaction evidence="1 10">
        <text>Random hydrolysis of (1-&gt;6)-alpha-D-mannosidic linkages in unbranched (1-&gt;6)-mannans.</text>
        <dbReference type="EC" id="3.2.1.101"/>
    </reaction>
</comment>
<evidence type="ECO:0000256" key="2">
    <source>
        <dbReference type="ARBA" id="ARBA00004308"/>
    </source>
</evidence>
<dbReference type="GO" id="GO:0016052">
    <property type="term" value="P:carbohydrate catabolic process"/>
    <property type="evidence" value="ECO:0007669"/>
    <property type="project" value="InterPro"/>
</dbReference>
<evidence type="ECO:0000256" key="1">
    <source>
        <dbReference type="ARBA" id="ARBA00001452"/>
    </source>
</evidence>
<dbReference type="InterPro" id="IPR014480">
    <property type="entry name" value="Mannan-1_6-alpha_mannosidase"/>
</dbReference>
<feature type="chain" id="PRO_5043676149" description="Mannan endo-1,6-alpha-mannosidase" evidence="13">
    <location>
        <begin position="23"/>
        <end position="456"/>
    </location>
</feature>
<dbReference type="Proteomes" id="UP001337655">
    <property type="component" value="Unassembled WGS sequence"/>
</dbReference>
<evidence type="ECO:0000256" key="6">
    <source>
        <dbReference type="ARBA" id="ARBA00022801"/>
    </source>
</evidence>
<dbReference type="InterPro" id="IPR005198">
    <property type="entry name" value="Glyco_hydro_76"/>
</dbReference>
<dbReference type="InterPro" id="IPR008928">
    <property type="entry name" value="6-hairpin_glycosidase_sf"/>
</dbReference>
<keyword evidence="8" id="KW-0325">Glycoprotein</keyword>
<dbReference type="FunFam" id="1.50.10.20:FF:000006">
    <property type="entry name" value="Mannan endo-1,6-alpha-mannosidase"/>
    <property type="match status" value="1"/>
</dbReference>
<evidence type="ECO:0000256" key="5">
    <source>
        <dbReference type="ARBA" id="ARBA00022729"/>
    </source>
</evidence>
<dbReference type="Gene3D" id="1.50.10.20">
    <property type="match status" value="1"/>
</dbReference>
<dbReference type="EC" id="3.2.1.101" evidence="4 10"/>
<evidence type="ECO:0000313" key="15">
    <source>
        <dbReference type="Proteomes" id="UP001337655"/>
    </source>
</evidence>
<keyword evidence="7 12" id="KW-0472">Membrane</keyword>
<dbReference type="PIRSF" id="PIRSF016302">
    <property type="entry name" value="Man_a_manosd"/>
    <property type="match status" value="1"/>
</dbReference>
<feature type="signal peptide" evidence="13">
    <location>
        <begin position="1"/>
        <end position="22"/>
    </location>
</feature>
<evidence type="ECO:0000256" key="11">
    <source>
        <dbReference type="SAM" id="MobiDB-lite"/>
    </source>
</evidence>
<feature type="region of interest" description="Disordered" evidence="11">
    <location>
        <begin position="395"/>
        <end position="430"/>
    </location>
</feature>
<sequence>MKLRTTARALCSALLAAHSASALELDLDDKQSIKDAARTAADGMMAFYPGNLTGGIPGLFGDPYYWWEAGAAFGALIDYWYYTGDSTYNDVTTEAMLFQVGEDDNYMPQNQSKSLGNDDQAFWGIAAMSAAEVAFPNPPKDKPQWLALAQAVFNSQAARWNTDACGGGLKWQIFSFNTGYTYRNSISNGCFFNLAARLGAYTHNETYLKWADRTWEWATNPDIGLIGEGYQVYDGTNDVKNCTGLNPVQWTYNTGVFLLGAATMWNQTTGPEQDLWETRTQALLDAAVKFFFTDGSTIMTEAACEPRGNCNVDQRSFKAYLSRWMAATTKAAPWTHDQIMPLLQSSAQAAATSCSGGDTGTTCGMRWTTGSWDGDTGVGEQMSALEVMQSNLIDDVDGPVSQGQGGISKGDPSAGTGGDDPGPSYEPVGTGDKAGAGILTALVVVGILGGAWWLVR</sequence>
<evidence type="ECO:0000256" key="3">
    <source>
        <dbReference type="ARBA" id="ARBA00009699"/>
    </source>
</evidence>
<gene>
    <name evidence="14" type="ORF">LTR77_000068</name>
</gene>
<accession>A0AAV9PM76</accession>
<dbReference type="Pfam" id="PF03663">
    <property type="entry name" value="Glyco_hydro_76"/>
    <property type="match status" value="1"/>
</dbReference>